<sequence length="61" mass="7255">ILRKGANDQQTFKSTFSTEFNLVTKDDFEQVIKYQPFVKSKNDGIERNEFEHIVNEIKYLL</sequence>
<dbReference type="EMBL" id="QWDN01001322">
    <property type="protein sequence ID" value="TEB40426.1"/>
    <property type="molecule type" value="Genomic_DNA"/>
</dbReference>
<evidence type="ECO:0000313" key="1">
    <source>
        <dbReference type="EMBL" id="TEB40426.1"/>
    </source>
</evidence>
<name>A0A4Y7U1Y5_9FLAO</name>
<organism evidence="1 2">
    <name type="scientific">Flavobacterium circumlabens</name>
    <dbReference type="NCBI Taxonomy" id="2133765"/>
    <lineage>
        <taxon>Bacteria</taxon>
        <taxon>Pseudomonadati</taxon>
        <taxon>Bacteroidota</taxon>
        <taxon>Flavobacteriia</taxon>
        <taxon>Flavobacteriales</taxon>
        <taxon>Flavobacteriaceae</taxon>
        <taxon>Flavobacterium</taxon>
    </lineage>
</organism>
<gene>
    <name evidence="1" type="ORF">D0809_30665</name>
</gene>
<proteinExistence type="predicted"/>
<dbReference type="Proteomes" id="UP000298340">
    <property type="component" value="Unassembled WGS sequence"/>
</dbReference>
<reference evidence="1 2" key="1">
    <citation type="journal article" date="2018" name="Syst. Appl. Microbiol.">
        <title>Flavobacterium circumlabens sp. nov. and Flavobacterium cupreum sp. nov., two psychrotrophic species isolated from Antarctic environmental samples.</title>
        <authorList>
            <person name="Kralova S."/>
            <person name="Busse H.J."/>
            <person name="Svec P."/>
            <person name="Maslanova I."/>
            <person name="Stankova E."/>
            <person name="Bartak M."/>
            <person name="Sedlacek I."/>
        </authorList>
    </citation>
    <scope>NUCLEOTIDE SEQUENCE [LARGE SCALE GENOMIC DNA]</scope>
    <source>
        <strain evidence="1 2">CCM 8828</strain>
    </source>
</reference>
<evidence type="ECO:0000313" key="2">
    <source>
        <dbReference type="Proteomes" id="UP000298340"/>
    </source>
</evidence>
<accession>A0A4Y7U1Y5</accession>
<feature type="non-terminal residue" evidence="1">
    <location>
        <position position="1"/>
    </location>
</feature>
<dbReference type="RefSeq" id="WP_170208218.1">
    <property type="nucleotide sequence ID" value="NZ_QWDN01001322.1"/>
</dbReference>
<comment type="caution">
    <text evidence="1">The sequence shown here is derived from an EMBL/GenBank/DDBJ whole genome shotgun (WGS) entry which is preliminary data.</text>
</comment>
<dbReference type="AlphaFoldDB" id="A0A4Y7U1Y5"/>
<protein>
    <submittedName>
        <fullName evidence="1">Uncharacterized protein</fullName>
    </submittedName>
</protein>